<dbReference type="EMBL" id="BMAW01077340">
    <property type="protein sequence ID" value="GFU05798.1"/>
    <property type="molecule type" value="Genomic_DNA"/>
</dbReference>
<name>A0A8X6Q8Y6_NEPPI</name>
<dbReference type="Proteomes" id="UP000887013">
    <property type="component" value="Unassembled WGS sequence"/>
</dbReference>
<evidence type="ECO:0000313" key="2">
    <source>
        <dbReference type="Proteomes" id="UP000887013"/>
    </source>
</evidence>
<keyword evidence="2" id="KW-1185">Reference proteome</keyword>
<gene>
    <name evidence="1" type="ORF">NPIL_146281</name>
</gene>
<evidence type="ECO:0000313" key="1">
    <source>
        <dbReference type="EMBL" id="GFU05798.1"/>
    </source>
</evidence>
<protein>
    <submittedName>
        <fullName evidence="1">Uncharacterized protein</fullName>
    </submittedName>
</protein>
<proteinExistence type="predicted"/>
<accession>A0A8X6Q8Y6</accession>
<dbReference type="AlphaFoldDB" id="A0A8X6Q8Y6"/>
<sequence>MRDQPIFHRLTRIAPGESGTNGQLIKRLIDLDNSNYSNRSHHNIIDVFEMLGATCDYFKGHKSSISPHRGMVVRTKKCQFSALVAG</sequence>
<reference evidence="1" key="1">
    <citation type="submission" date="2020-08" db="EMBL/GenBank/DDBJ databases">
        <title>Multicomponent nature underlies the extraordinary mechanical properties of spider dragline silk.</title>
        <authorList>
            <person name="Kono N."/>
            <person name="Nakamura H."/>
            <person name="Mori M."/>
            <person name="Yoshida Y."/>
            <person name="Ohtoshi R."/>
            <person name="Malay A.D."/>
            <person name="Moran D.A.P."/>
            <person name="Tomita M."/>
            <person name="Numata K."/>
            <person name="Arakawa K."/>
        </authorList>
    </citation>
    <scope>NUCLEOTIDE SEQUENCE</scope>
</reference>
<organism evidence="1 2">
    <name type="scientific">Nephila pilipes</name>
    <name type="common">Giant wood spider</name>
    <name type="synonym">Nephila maculata</name>
    <dbReference type="NCBI Taxonomy" id="299642"/>
    <lineage>
        <taxon>Eukaryota</taxon>
        <taxon>Metazoa</taxon>
        <taxon>Ecdysozoa</taxon>
        <taxon>Arthropoda</taxon>
        <taxon>Chelicerata</taxon>
        <taxon>Arachnida</taxon>
        <taxon>Araneae</taxon>
        <taxon>Araneomorphae</taxon>
        <taxon>Entelegynae</taxon>
        <taxon>Araneoidea</taxon>
        <taxon>Nephilidae</taxon>
        <taxon>Nephila</taxon>
    </lineage>
</organism>
<comment type="caution">
    <text evidence="1">The sequence shown here is derived from an EMBL/GenBank/DDBJ whole genome shotgun (WGS) entry which is preliminary data.</text>
</comment>